<gene>
    <name evidence="2" type="ORF">SDC9_159279</name>
</gene>
<dbReference type="AlphaFoldDB" id="A0A645FDC9"/>
<reference evidence="2" key="1">
    <citation type="submission" date="2019-08" db="EMBL/GenBank/DDBJ databases">
        <authorList>
            <person name="Kucharzyk K."/>
            <person name="Murdoch R.W."/>
            <person name="Higgins S."/>
            <person name="Loffler F."/>
        </authorList>
    </citation>
    <scope>NUCLEOTIDE SEQUENCE</scope>
</reference>
<keyword evidence="1" id="KW-0812">Transmembrane</keyword>
<keyword evidence="1" id="KW-0472">Membrane</keyword>
<dbReference type="EMBL" id="VSSQ01058241">
    <property type="protein sequence ID" value="MPN11970.1"/>
    <property type="molecule type" value="Genomic_DNA"/>
</dbReference>
<evidence type="ECO:0000256" key="1">
    <source>
        <dbReference type="SAM" id="Phobius"/>
    </source>
</evidence>
<comment type="caution">
    <text evidence="2">The sequence shown here is derived from an EMBL/GenBank/DDBJ whole genome shotgun (WGS) entry which is preliminary data.</text>
</comment>
<proteinExistence type="predicted"/>
<keyword evidence="1" id="KW-1133">Transmembrane helix</keyword>
<feature type="transmembrane region" description="Helical" evidence="1">
    <location>
        <begin position="67"/>
        <end position="85"/>
    </location>
</feature>
<name>A0A645FDC9_9ZZZZ</name>
<sequence>MRRQDFLIPENTKVLHIEKSRGEVNFLFVYFVSEFNPEVSLNETISRKYIKDFGVGLKRYHLSVKSVTACILVSCIFSFLFSMRYL</sequence>
<accession>A0A645FDC9</accession>
<organism evidence="2">
    <name type="scientific">bioreactor metagenome</name>
    <dbReference type="NCBI Taxonomy" id="1076179"/>
    <lineage>
        <taxon>unclassified sequences</taxon>
        <taxon>metagenomes</taxon>
        <taxon>ecological metagenomes</taxon>
    </lineage>
</organism>
<evidence type="ECO:0000313" key="2">
    <source>
        <dbReference type="EMBL" id="MPN11970.1"/>
    </source>
</evidence>
<protein>
    <submittedName>
        <fullName evidence="2">Uncharacterized protein</fullName>
    </submittedName>
</protein>